<reference evidence="1 2" key="1">
    <citation type="journal article" date="2015" name="Genome Biol. Evol.">
        <title>The genome of winter moth (Operophtera brumata) provides a genomic perspective on sexual dimorphism and phenology.</title>
        <authorList>
            <person name="Derks M.F."/>
            <person name="Smit S."/>
            <person name="Salis L."/>
            <person name="Schijlen E."/>
            <person name="Bossers A."/>
            <person name="Mateman C."/>
            <person name="Pijl A.S."/>
            <person name="de Ridder D."/>
            <person name="Groenen M.A."/>
            <person name="Visser M.E."/>
            <person name="Megens H.J."/>
        </authorList>
    </citation>
    <scope>NUCLEOTIDE SEQUENCE [LARGE SCALE GENOMIC DNA]</scope>
    <source>
        <strain evidence="1">WM2013NL</strain>
        <tissue evidence="1">Head and thorax</tissue>
    </source>
</reference>
<keyword evidence="2" id="KW-1185">Reference proteome</keyword>
<comment type="caution">
    <text evidence="1">The sequence shown here is derived from an EMBL/GenBank/DDBJ whole genome shotgun (WGS) entry which is preliminary data.</text>
</comment>
<gene>
    <name evidence="1" type="ORF">OBRU01_00094</name>
</gene>
<accession>A0A0L7LTQ6</accession>
<sequence>MSVTVQPIKKLGGVEPPIVRAPPGVWLVPATSKHDFRLNAMSVTMQPIKKLGGVEPPIVRAPPGVRLVPATSKHDFRLYAMSVTVQPIKKLGGVEPPIVRAPPGVRLVPATSKRNTSGWLILHDGTQFLSAQHSMACKKFPFASRGNQALSCCVMAIAMSRYYMFDPADRDRYGRAVAPPCVGKARACFSQYPSVNRYGRAVLRQGAGVLLAVPERECLSSCTTCLTRRTETGTGVPCVGKARACFSQYPSIQSLVEKLGPNIPPVFKEEEQYRKSEVRNANFAVLKTNREIEISATNRRMLVGRAGNTLGNSQCVGEFTNFLQQTYYFVVSVILIRSKYFMIDVILLQLLFRSISDLNTFKIFYDRCNIVTSPVIDDTSKGEGEIPRTGVFQDIRHGCDESAKIESTREIIKSTNIQLLCDDAVISLSHLCCLTLLKRAGTVAFCPRSVMLMRTENP</sequence>
<dbReference type="EMBL" id="JTDY01000119">
    <property type="protein sequence ID" value="KOB78744.1"/>
    <property type="molecule type" value="Genomic_DNA"/>
</dbReference>
<evidence type="ECO:0000313" key="1">
    <source>
        <dbReference type="EMBL" id="KOB78744.1"/>
    </source>
</evidence>
<dbReference type="Proteomes" id="UP000037510">
    <property type="component" value="Unassembled WGS sequence"/>
</dbReference>
<organism evidence="1 2">
    <name type="scientific">Operophtera brumata</name>
    <name type="common">Winter moth</name>
    <name type="synonym">Phalaena brumata</name>
    <dbReference type="NCBI Taxonomy" id="104452"/>
    <lineage>
        <taxon>Eukaryota</taxon>
        <taxon>Metazoa</taxon>
        <taxon>Ecdysozoa</taxon>
        <taxon>Arthropoda</taxon>
        <taxon>Hexapoda</taxon>
        <taxon>Insecta</taxon>
        <taxon>Pterygota</taxon>
        <taxon>Neoptera</taxon>
        <taxon>Endopterygota</taxon>
        <taxon>Lepidoptera</taxon>
        <taxon>Glossata</taxon>
        <taxon>Ditrysia</taxon>
        <taxon>Geometroidea</taxon>
        <taxon>Geometridae</taxon>
        <taxon>Larentiinae</taxon>
        <taxon>Operophtera</taxon>
    </lineage>
</organism>
<dbReference type="AlphaFoldDB" id="A0A0L7LTQ6"/>
<evidence type="ECO:0000313" key="2">
    <source>
        <dbReference type="Proteomes" id="UP000037510"/>
    </source>
</evidence>
<protein>
    <submittedName>
        <fullName evidence="1">Uncharacterized protein</fullName>
    </submittedName>
</protein>
<name>A0A0L7LTQ6_OPEBR</name>
<proteinExistence type="predicted"/>